<proteinExistence type="predicted"/>
<organism evidence="1 2">
    <name type="scientific">Naganishia adeliensis</name>
    <dbReference type="NCBI Taxonomy" id="92952"/>
    <lineage>
        <taxon>Eukaryota</taxon>
        <taxon>Fungi</taxon>
        <taxon>Dikarya</taxon>
        <taxon>Basidiomycota</taxon>
        <taxon>Agaricomycotina</taxon>
        <taxon>Tremellomycetes</taxon>
        <taxon>Filobasidiales</taxon>
        <taxon>Filobasidiaceae</taxon>
        <taxon>Naganishia</taxon>
    </lineage>
</organism>
<gene>
    <name evidence="1" type="ORF">QFC20_004093</name>
</gene>
<accession>A0ACC2W3K1</accession>
<keyword evidence="2" id="KW-1185">Reference proteome</keyword>
<evidence type="ECO:0000313" key="1">
    <source>
        <dbReference type="EMBL" id="KAJ9106033.1"/>
    </source>
</evidence>
<evidence type="ECO:0000313" key="2">
    <source>
        <dbReference type="Proteomes" id="UP001230649"/>
    </source>
</evidence>
<dbReference type="EMBL" id="JASBWS010000044">
    <property type="protein sequence ID" value="KAJ9106033.1"/>
    <property type="molecule type" value="Genomic_DNA"/>
</dbReference>
<comment type="caution">
    <text evidence="1">The sequence shown here is derived from an EMBL/GenBank/DDBJ whole genome shotgun (WGS) entry which is preliminary data.</text>
</comment>
<sequence length="192" mass="21483">MSSINAADKEPRESEIRHQSSQQSWRDSSDSFARLPPQETQARSSFDQARLDETAPQRYSTPSGFRERTPREGQRELPAEPVASKTPPLSWRAVHLNATDHNSVESARPPTSHREGNSGAMSIRSFMGASTPVEEQGERDQESRRAEGELDVEGRLRAGMPRRTSHLDNRATELGIARHLVKVLFLIRLGTS</sequence>
<protein>
    <submittedName>
        <fullName evidence="1">Uncharacterized protein</fullName>
    </submittedName>
</protein>
<reference evidence="1" key="1">
    <citation type="submission" date="2023-04" db="EMBL/GenBank/DDBJ databases">
        <title>Draft Genome sequencing of Naganishia species isolated from polar environments using Oxford Nanopore Technology.</title>
        <authorList>
            <person name="Leo P."/>
            <person name="Venkateswaran K."/>
        </authorList>
    </citation>
    <scope>NUCLEOTIDE SEQUENCE</scope>
    <source>
        <strain evidence="1">MNA-CCFEE 5262</strain>
    </source>
</reference>
<dbReference type="Proteomes" id="UP001230649">
    <property type="component" value="Unassembled WGS sequence"/>
</dbReference>
<name>A0ACC2W3K1_9TREE</name>